<protein>
    <submittedName>
        <fullName evidence="5">Ribosomal protein L29</fullName>
    </submittedName>
</protein>
<dbReference type="GO" id="GO:0005840">
    <property type="term" value="C:ribosome"/>
    <property type="evidence" value="ECO:0007669"/>
    <property type="project" value="UniProtKB-KW"/>
</dbReference>
<accession>A0A0D2KNU2</accession>
<dbReference type="EMBL" id="KK102621">
    <property type="protein sequence ID" value="KIY97318.1"/>
    <property type="molecule type" value="Genomic_DNA"/>
</dbReference>
<evidence type="ECO:0000313" key="5">
    <source>
        <dbReference type="EMBL" id="KIY97318.1"/>
    </source>
</evidence>
<feature type="compositionally biased region" description="Polar residues" evidence="4">
    <location>
        <begin position="1"/>
        <end position="10"/>
    </location>
</feature>
<keyword evidence="2 5" id="KW-0689">Ribosomal protein</keyword>
<dbReference type="Gene3D" id="1.10.287.310">
    <property type="match status" value="1"/>
</dbReference>
<proteinExistence type="inferred from homology"/>
<reference evidence="5 6" key="1">
    <citation type="journal article" date="2013" name="BMC Genomics">
        <title>Reconstruction of the lipid metabolism for the microalga Monoraphidium neglectum from its genome sequence reveals characteristics suitable for biofuel production.</title>
        <authorList>
            <person name="Bogen C."/>
            <person name="Al-Dilaimi A."/>
            <person name="Albersmeier A."/>
            <person name="Wichmann J."/>
            <person name="Grundmann M."/>
            <person name="Rupp O."/>
            <person name="Lauersen K.J."/>
            <person name="Blifernez-Klassen O."/>
            <person name="Kalinowski J."/>
            <person name="Goesmann A."/>
            <person name="Mussgnug J.H."/>
            <person name="Kruse O."/>
        </authorList>
    </citation>
    <scope>NUCLEOTIDE SEQUENCE [LARGE SCALE GENOMIC DNA]</scope>
    <source>
        <strain evidence="5 6">SAG 48.87</strain>
    </source>
</reference>
<dbReference type="GeneID" id="25727826"/>
<comment type="similarity">
    <text evidence="1">Belongs to the universal ribosomal protein uL29 family.</text>
</comment>
<dbReference type="InterPro" id="IPR036049">
    <property type="entry name" value="Ribosomal_uL29_sf"/>
</dbReference>
<evidence type="ECO:0000256" key="3">
    <source>
        <dbReference type="ARBA" id="ARBA00023274"/>
    </source>
</evidence>
<dbReference type="KEGG" id="mng:MNEG_10643"/>
<dbReference type="GO" id="GO:0003735">
    <property type="term" value="F:structural constituent of ribosome"/>
    <property type="evidence" value="ECO:0007669"/>
    <property type="project" value="InterPro"/>
</dbReference>
<dbReference type="STRING" id="145388.A0A0D2KNU2"/>
<dbReference type="OrthoDB" id="528635at2759"/>
<dbReference type="Proteomes" id="UP000054498">
    <property type="component" value="Unassembled WGS sequence"/>
</dbReference>
<keyword evidence="6" id="KW-1185">Reference proteome</keyword>
<sequence>MQSLRSSSLATRAFAPAQTGRRAAVVVRVKPTAAGDYRALSAEELIQKAASLKAEYTKLQYLKRTRGKVTNPETLQDQADDGIAPKGHEFKHARRQLSQVLTVLREKQIADGLSRKDARKIEKEAAVAGGFGRF</sequence>
<dbReference type="SUPFAM" id="SSF46561">
    <property type="entry name" value="Ribosomal protein L29 (L29p)"/>
    <property type="match status" value="1"/>
</dbReference>
<dbReference type="RefSeq" id="XP_013896338.1">
    <property type="nucleotide sequence ID" value="XM_014040884.1"/>
</dbReference>
<keyword evidence="3" id="KW-0687">Ribonucleoprotein</keyword>
<name>A0A0D2KNU2_9CHLO</name>
<dbReference type="GO" id="GO:0006412">
    <property type="term" value="P:translation"/>
    <property type="evidence" value="ECO:0007669"/>
    <property type="project" value="InterPro"/>
</dbReference>
<dbReference type="Pfam" id="PF00831">
    <property type="entry name" value="Ribosomal_L29"/>
    <property type="match status" value="1"/>
</dbReference>
<evidence type="ECO:0000313" key="6">
    <source>
        <dbReference type="Proteomes" id="UP000054498"/>
    </source>
</evidence>
<dbReference type="AlphaFoldDB" id="A0A0D2KNU2"/>
<feature type="region of interest" description="Disordered" evidence="4">
    <location>
        <begin position="1"/>
        <end position="20"/>
    </location>
</feature>
<organism evidence="5 6">
    <name type="scientific">Monoraphidium neglectum</name>
    <dbReference type="NCBI Taxonomy" id="145388"/>
    <lineage>
        <taxon>Eukaryota</taxon>
        <taxon>Viridiplantae</taxon>
        <taxon>Chlorophyta</taxon>
        <taxon>core chlorophytes</taxon>
        <taxon>Chlorophyceae</taxon>
        <taxon>CS clade</taxon>
        <taxon>Sphaeropleales</taxon>
        <taxon>Selenastraceae</taxon>
        <taxon>Monoraphidium</taxon>
    </lineage>
</organism>
<dbReference type="HAMAP" id="MF_00374">
    <property type="entry name" value="Ribosomal_uL29"/>
    <property type="match status" value="1"/>
</dbReference>
<evidence type="ECO:0000256" key="4">
    <source>
        <dbReference type="SAM" id="MobiDB-lite"/>
    </source>
</evidence>
<gene>
    <name evidence="5" type="ORF">MNEG_10643</name>
</gene>
<evidence type="ECO:0000256" key="2">
    <source>
        <dbReference type="ARBA" id="ARBA00022980"/>
    </source>
</evidence>
<dbReference type="GO" id="GO:1990904">
    <property type="term" value="C:ribonucleoprotein complex"/>
    <property type="evidence" value="ECO:0007669"/>
    <property type="project" value="UniProtKB-KW"/>
</dbReference>
<evidence type="ECO:0000256" key="1">
    <source>
        <dbReference type="ARBA" id="ARBA00009254"/>
    </source>
</evidence>
<dbReference type="InterPro" id="IPR001854">
    <property type="entry name" value="Ribosomal_uL29"/>
</dbReference>